<protein>
    <recommendedName>
        <fullName evidence="5">Lipoprotein</fullName>
    </recommendedName>
</protein>
<accession>A0ABN2CKJ4</accession>
<feature type="region of interest" description="Disordered" evidence="1">
    <location>
        <begin position="20"/>
        <end position="61"/>
    </location>
</feature>
<evidence type="ECO:0000256" key="1">
    <source>
        <dbReference type="SAM" id="MobiDB-lite"/>
    </source>
</evidence>
<evidence type="ECO:0000313" key="3">
    <source>
        <dbReference type="EMBL" id="GAA1559237.1"/>
    </source>
</evidence>
<proteinExistence type="predicted"/>
<keyword evidence="2" id="KW-0732">Signal</keyword>
<feature type="chain" id="PRO_5047080679" description="Lipoprotein" evidence="2">
    <location>
        <begin position="26"/>
        <end position="235"/>
    </location>
</feature>
<feature type="signal peptide" evidence="2">
    <location>
        <begin position="1"/>
        <end position="25"/>
    </location>
</feature>
<evidence type="ECO:0000256" key="2">
    <source>
        <dbReference type="SAM" id="SignalP"/>
    </source>
</evidence>
<keyword evidence="4" id="KW-1185">Reference proteome</keyword>
<feature type="compositionally biased region" description="Low complexity" evidence="1">
    <location>
        <begin position="48"/>
        <end position="61"/>
    </location>
</feature>
<comment type="caution">
    <text evidence="3">The sequence shown here is derived from an EMBL/GenBank/DDBJ whole genome shotgun (WGS) entry which is preliminary data.</text>
</comment>
<evidence type="ECO:0000313" key="4">
    <source>
        <dbReference type="Proteomes" id="UP001500363"/>
    </source>
</evidence>
<organism evidence="3 4">
    <name type="scientific">Kribbella lupini</name>
    <dbReference type="NCBI Taxonomy" id="291602"/>
    <lineage>
        <taxon>Bacteria</taxon>
        <taxon>Bacillati</taxon>
        <taxon>Actinomycetota</taxon>
        <taxon>Actinomycetes</taxon>
        <taxon>Propionibacteriales</taxon>
        <taxon>Kribbellaceae</taxon>
        <taxon>Kribbella</taxon>
    </lineage>
</organism>
<dbReference type="PROSITE" id="PS51257">
    <property type="entry name" value="PROKAR_LIPOPROTEIN"/>
    <property type="match status" value="1"/>
</dbReference>
<gene>
    <name evidence="3" type="ORF">GCM10009741_75320</name>
</gene>
<reference evidence="3 4" key="1">
    <citation type="journal article" date="2019" name="Int. J. Syst. Evol. Microbiol.">
        <title>The Global Catalogue of Microorganisms (GCM) 10K type strain sequencing project: providing services to taxonomists for standard genome sequencing and annotation.</title>
        <authorList>
            <consortium name="The Broad Institute Genomics Platform"/>
            <consortium name="The Broad Institute Genome Sequencing Center for Infectious Disease"/>
            <person name="Wu L."/>
            <person name="Ma J."/>
        </authorList>
    </citation>
    <scope>NUCLEOTIDE SEQUENCE [LARGE SCALE GENOMIC DNA]</scope>
    <source>
        <strain evidence="3 4">JCM 14303</strain>
    </source>
</reference>
<dbReference type="EMBL" id="BAAANC010000005">
    <property type="protein sequence ID" value="GAA1559237.1"/>
    <property type="molecule type" value="Genomic_DNA"/>
</dbReference>
<evidence type="ECO:0008006" key="5">
    <source>
        <dbReference type="Google" id="ProtNLM"/>
    </source>
</evidence>
<dbReference type="Proteomes" id="UP001500363">
    <property type="component" value="Unassembled WGS sequence"/>
</dbReference>
<feature type="compositionally biased region" description="Low complexity" evidence="1">
    <location>
        <begin position="20"/>
        <end position="39"/>
    </location>
</feature>
<name>A0ABN2CKJ4_9ACTN</name>
<sequence>MKRAGYALLALPLLVGCGSSTDVSAPSPSAATSTAQPTRHAPPPPTATPSVTPKAAKTPAPQQAALADLVVPSSTFTRTSTREWDRERTGPFDVDRFAKLLSGTPDEDRGLFARTGFVRGHVSIRMAADDRRLVVYLYQFRTHEGAVQLQNSFWDQYEHGDSFTVRGLGRTWTDAGLKQSSTRYTATANVNFAFGTFLVAVSVTESNKTGKGLRPDTDLAATIAKQQRDHLAGAV</sequence>